<accession>A0A0K2CLT4</accession>
<evidence type="ECO:0000259" key="1">
    <source>
        <dbReference type="Pfam" id="PF02467"/>
    </source>
</evidence>
<keyword evidence="3" id="KW-1185">Reference proteome</keyword>
<protein>
    <submittedName>
        <fullName evidence="2">WhiB family transcription factor</fullName>
    </submittedName>
</protein>
<proteinExistence type="predicted"/>
<dbReference type="Proteomes" id="UP000223849">
    <property type="component" value="Segment"/>
</dbReference>
<dbReference type="Pfam" id="PF02467">
    <property type="entry name" value="Whib"/>
    <property type="match status" value="1"/>
</dbReference>
<dbReference type="EMBL" id="KT372003">
    <property type="protein sequence ID" value="ALA06586.1"/>
    <property type="molecule type" value="Genomic_DNA"/>
</dbReference>
<sequence length="93" mass="10445">MSKEIEALMSPKPLHWTEEALCHDDRRFTGDEKFLGPQDWTEMAAKCFDCPVRKQCDDWAIREGVTDVFAAGYWRHGHGEAEESAGDGGGTDN</sequence>
<gene>
    <name evidence="2" type="ORF">SEA_LUMOS_71</name>
</gene>
<evidence type="ECO:0000313" key="3">
    <source>
        <dbReference type="Proteomes" id="UP000223849"/>
    </source>
</evidence>
<feature type="domain" description="4Fe-4S Wbl-type" evidence="1">
    <location>
        <begin position="16"/>
        <end position="66"/>
    </location>
</feature>
<dbReference type="InterPro" id="IPR034768">
    <property type="entry name" value="4FE4S_WBL"/>
</dbReference>
<evidence type="ECO:0000313" key="2">
    <source>
        <dbReference type="EMBL" id="ALA06586.1"/>
    </source>
</evidence>
<name>A0A0K2CLT4_9CAUD</name>
<reference evidence="2 3" key="1">
    <citation type="submission" date="2015-08" db="EMBL/GenBank/DDBJ databases">
        <authorList>
            <person name="Davis N."/>
            <person name="Domingos A."/>
            <person name="Holland C."/>
            <person name="Houk L.J."/>
            <person name="Hueter N."/>
            <person name="Molina L."/>
            <person name="Sontag M."/>
            <person name="Saintfleur O."/>
            <person name="Swinford C."/>
            <person name="Villalobos-Ayala K."/>
            <person name="Carroll M."/>
            <person name="Cottrell-Yongye A."/>
            <person name="D'Elia T."/>
            <person name="Delesalle V.A."/>
            <person name="Bradley K.W."/>
            <person name="Asai D.J."/>
            <person name="Bowman C.A."/>
            <person name="Russell D.A."/>
            <person name="Pope W.H."/>
            <person name="Jacobs-Sera D."/>
            <person name="Hendrix R.W."/>
            <person name="Hatfull G.F."/>
        </authorList>
    </citation>
    <scope>NUCLEOTIDE SEQUENCE [LARGE SCALE GENOMIC DNA]</scope>
</reference>
<organism evidence="2 3">
    <name type="scientific">Mycobacterium phage Lumos</name>
    <dbReference type="NCBI Taxonomy" id="1701852"/>
    <lineage>
        <taxon>Viruses</taxon>
        <taxon>Duplodnaviria</taxon>
        <taxon>Heunggongvirae</taxon>
        <taxon>Uroviricota</taxon>
        <taxon>Caudoviricetes</taxon>
        <taxon>Vilmaviridae</taxon>
        <taxon>Lclasvirinae</taxon>
        <taxon>Lumosvirus</taxon>
        <taxon>Lumosvirus lumos</taxon>
    </lineage>
</organism>